<keyword evidence="1" id="KW-0732">Signal</keyword>
<proteinExistence type="predicted"/>
<name>A0A1S1HAB4_9SPHN</name>
<organism evidence="2 3">
    <name type="scientific">Edaphosphingomonas haloaromaticamans</name>
    <dbReference type="NCBI Taxonomy" id="653954"/>
    <lineage>
        <taxon>Bacteria</taxon>
        <taxon>Pseudomonadati</taxon>
        <taxon>Pseudomonadota</taxon>
        <taxon>Alphaproteobacteria</taxon>
        <taxon>Sphingomonadales</taxon>
        <taxon>Rhizorhabdaceae</taxon>
        <taxon>Edaphosphingomonas</taxon>
    </lineage>
</organism>
<gene>
    <name evidence="2" type="ORF">BHE75_00244</name>
</gene>
<dbReference type="AlphaFoldDB" id="A0A1S1HAB4"/>
<feature type="signal peptide" evidence="1">
    <location>
        <begin position="1"/>
        <end position="15"/>
    </location>
</feature>
<comment type="caution">
    <text evidence="2">The sequence shown here is derived from an EMBL/GenBank/DDBJ whole genome shotgun (WGS) entry which is preliminary data.</text>
</comment>
<dbReference type="Proteomes" id="UP000179467">
    <property type="component" value="Unassembled WGS sequence"/>
</dbReference>
<accession>A0A1S1HAB4</accession>
<dbReference type="RefSeq" id="WP_070931842.1">
    <property type="nucleotide sequence ID" value="NZ_MIPT01000001.1"/>
</dbReference>
<dbReference type="OrthoDB" id="7583919at2"/>
<evidence type="ECO:0000256" key="1">
    <source>
        <dbReference type="SAM" id="SignalP"/>
    </source>
</evidence>
<keyword evidence="3" id="KW-1185">Reference proteome</keyword>
<sequence length="184" mass="19152">MIAAAFLLLAAQATASPSPAKPAPAPSPVEKLKTIDSAMAIETFKATCWAGFRDPEIFHAAIAMAPVPLALQPRGPGQPSESYKADEALLTYLADDRLPANIPARQCTLRVRLSGAADQLALAARIQQALALGPGRTRTSPASSQTEWNVAGAGARTTRLFASTRAAPGGTTELRLAALLLAQK</sequence>
<protein>
    <submittedName>
        <fullName evidence="2">Uncharacterized protein</fullName>
    </submittedName>
</protein>
<reference evidence="2 3" key="1">
    <citation type="submission" date="2016-09" db="EMBL/GenBank/DDBJ databases">
        <title>Metabolic pathway, cell adaptation mechanisms and a novel monoxygenase revealed through proteogenomic-transcription analysis of a Sphingomonas haloaromaticamans strain degrading the fungicide ortho-phenylphenol.</title>
        <authorList>
            <person name="Perruchon C."/>
            <person name="Papadopoulou E.S."/>
            <person name="Rousidou C."/>
            <person name="Vasileiadis S."/>
            <person name="Tanou G."/>
            <person name="Amoutzias G."/>
            <person name="Molassiotis A."/>
            <person name="Karpouzas D.G."/>
        </authorList>
    </citation>
    <scope>NUCLEOTIDE SEQUENCE [LARGE SCALE GENOMIC DNA]</scope>
    <source>
        <strain evidence="2 3">P3</strain>
    </source>
</reference>
<dbReference type="EMBL" id="MIPT01000001">
    <property type="protein sequence ID" value="OHT18273.1"/>
    <property type="molecule type" value="Genomic_DNA"/>
</dbReference>
<evidence type="ECO:0000313" key="2">
    <source>
        <dbReference type="EMBL" id="OHT18273.1"/>
    </source>
</evidence>
<feature type="chain" id="PRO_5012639223" evidence="1">
    <location>
        <begin position="16"/>
        <end position="184"/>
    </location>
</feature>
<evidence type="ECO:0000313" key="3">
    <source>
        <dbReference type="Proteomes" id="UP000179467"/>
    </source>
</evidence>